<name>A0A8X6RDT9_TRICX</name>
<proteinExistence type="predicted"/>
<feature type="transmembrane region" description="Helical" evidence="1">
    <location>
        <begin position="51"/>
        <end position="72"/>
    </location>
</feature>
<comment type="caution">
    <text evidence="2">The sequence shown here is derived from an EMBL/GenBank/DDBJ whole genome shotgun (WGS) entry which is preliminary data.</text>
</comment>
<evidence type="ECO:0000313" key="3">
    <source>
        <dbReference type="Proteomes" id="UP000887159"/>
    </source>
</evidence>
<dbReference type="EMBL" id="BMAU01021173">
    <property type="protein sequence ID" value="GFX93356.1"/>
    <property type="molecule type" value="Genomic_DNA"/>
</dbReference>
<dbReference type="AlphaFoldDB" id="A0A8X6RDT9"/>
<evidence type="ECO:0000256" key="1">
    <source>
        <dbReference type="SAM" id="Phobius"/>
    </source>
</evidence>
<keyword evidence="1" id="KW-1133">Transmembrane helix</keyword>
<sequence>MSNSDTFLTNKIGFVLPEKSEIPALVNSSQRAPLMAYILVIHSVKMFQDSVFVLMPSSLLNLYTFLISTRYITIGGTHHRRSHVVYQSASGSSHTKDGNDVDR</sequence>
<dbReference type="Proteomes" id="UP000887159">
    <property type="component" value="Unassembled WGS sequence"/>
</dbReference>
<accession>A0A8X6RDT9</accession>
<gene>
    <name evidence="2" type="ORF">TNCV_151621</name>
</gene>
<keyword evidence="1" id="KW-0812">Transmembrane</keyword>
<reference evidence="2" key="1">
    <citation type="submission" date="2020-08" db="EMBL/GenBank/DDBJ databases">
        <title>Multicomponent nature underlies the extraordinary mechanical properties of spider dragline silk.</title>
        <authorList>
            <person name="Kono N."/>
            <person name="Nakamura H."/>
            <person name="Mori M."/>
            <person name="Yoshida Y."/>
            <person name="Ohtoshi R."/>
            <person name="Malay A.D."/>
            <person name="Moran D.A.P."/>
            <person name="Tomita M."/>
            <person name="Numata K."/>
            <person name="Arakawa K."/>
        </authorList>
    </citation>
    <scope>NUCLEOTIDE SEQUENCE</scope>
</reference>
<protein>
    <submittedName>
        <fullName evidence="2">Uncharacterized protein</fullName>
    </submittedName>
</protein>
<keyword evidence="1" id="KW-0472">Membrane</keyword>
<evidence type="ECO:0000313" key="2">
    <source>
        <dbReference type="EMBL" id="GFX93356.1"/>
    </source>
</evidence>
<keyword evidence="3" id="KW-1185">Reference proteome</keyword>
<organism evidence="2 3">
    <name type="scientific">Trichonephila clavipes</name>
    <name type="common">Golden silk orbweaver</name>
    <name type="synonym">Nephila clavipes</name>
    <dbReference type="NCBI Taxonomy" id="2585209"/>
    <lineage>
        <taxon>Eukaryota</taxon>
        <taxon>Metazoa</taxon>
        <taxon>Ecdysozoa</taxon>
        <taxon>Arthropoda</taxon>
        <taxon>Chelicerata</taxon>
        <taxon>Arachnida</taxon>
        <taxon>Araneae</taxon>
        <taxon>Araneomorphae</taxon>
        <taxon>Entelegynae</taxon>
        <taxon>Araneoidea</taxon>
        <taxon>Nephilidae</taxon>
        <taxon>Trichonephila</taxon>
    </lineage>
</organism>